<dbReference type="InterPro" id="IPR002937">
    <property type="entry name" value="Amino_oxidase"/>
</dbReference>
<dbReference type="PANTHER" id="PTHR21197">
    <property type="entry name" value="UDP-GALACTOPYRANOSE MUTASE"/>
    <property type="match status" value="1"/>
</dbReference>
<dbReference type="PRINTS" id="PR00419">
    <property type="entry name" value="ADXRDTASE"/>
</dbReference>
<dbReference type="SUPFAM" id="SSF51905">
    <property type="entry name" value="FAD/NAD(P)-binding domain"/>
    <property type="match status" value="1"/>
</dbReference>
<protein>
    <submittedName>
        <fullName evidence="2">FAD-dependent oxidoreductase</fullName>
    </submittedName>
</protein>
<dbReference type="GO" id="GO:0008767">
    <property type="term" value="F:UDP-galactopyranose mutase activity"/>
    <property type="evidence" value="ECO:0007669"/>
    <property type="project" value="TreeGrafter"/>
</dbReference>
<organism evidence="2 3">
    <name type="scientific">candidate division WOR-3 bacterium</name>
    <dbReference type="NCBI Taxonomy" id="2052148"/>
    <lineage>
        <taxon>Bacteria</taxon>
        <taxon>Bacteria division WOR-3</taxon>
    </lineage>
</organism>
<sequence length="501" mass="56357">MRKRKGKLSARNKKPSICVLGGGTAGLGAAYLAARAGAATEVFERRTIPGGLSLTRHTGDGFYHDLGGHRYYSPSRYLAPFLAGLLGDELIWTPRKSRFYLGGRFFDYPVQFTDVARKLPVTKSAKMLYDYVAEKFRSGNRREASFENWVVHRFGRALYEFNFENYTRKVWGMEPSVLSADWAALRIKGLSLGKVVKEFFARKADIATLVDRFLYPRHGIGQISHFLQKAAEERGSRVHLGSEVVKVRHDGKRVTSVTARDTKGRTTTKKPEYVTSSIDLDLLVRALDPPPPPAVLAAVSELTYRALVILFIRINQPQVTRDSWIYFPDESIPFSRWHEPKNWSPAMVPDADRSSLVVEFFADEGDAFWNAPAEELLELTLKHGRRLGLLTGAETGKVDKVLTPRAYPVWKVGYRKSLQVILDYLERLTNLSLIGRNGRFYYCTIDESLISGFTAVANFLEGKRTGPEPLPIEIPDNALGYLGLSSADLVEADGERWSRND</sequence>
<dbReference type="Proteomes" id="UP000630660">
    <property type="component" value="Unassembled WGS sequence"/>
</dbReference>
<dbReference type="EMBL" id="WJKJ01000249">
    <property type="protein sequence ID" value="MBD3365051.1"/>
    <property type="molecule type" value="Genomic_DNA"/>
</dbReference>
<dbReference type="GO" id="GO:0005829">
    <property type="term" value="C:cytosol"/>
    <property type="evidence" value="ECO:0007669"/>
    <property type="project" value="TreeGrafter"/>
</dbReference>
<gene>
    <name evidence="2" type="ORF">GF359_07530</name>
</gene>
<dbReference type="Gene3D" id="3.50.50.60">
    <property type="entry name" value="FAD/NAD(P)-binding domain"/>
    <property type="match status" value="1"/>
</dbReference>
<dbReference type="GO" id="GO:0016491">
    <property type="term" value="F:oxidoreductase activity"/>
    <property type="evidence" value="ECO:0007669"/>
    <property type="project" value="InterPro"/>
</dbReference>
<reference evidence="2" key="1">
    <citation type="submission" date="2019-11" db="EMBL/GenBank/DDBJ databases">
        <title>Microbial mats filling the niche in hypersaline microbial mats.</title>
        <authorList>
            <person name="Wong H.L."/>
            <person name="Macleod F.I."/>
            <person name="White R.A. III"/>
            <person name="Burns B.P."/>
        </authorList>
    </citation>
    <scope>NUCLEOTIDE SEQUENCE</scope>
    <source>
        <strain evidence="2">Bin_327</strain>
    </source>
</reference>
<dbReference type="AlphaFoldDB" id="A0A9D5QDH0"/>
<dbReference type="InterPro" id="IPR036188">
    <property type="entry name" value="FAD/NAD-bd_sf"/>
</dbReference>
<dbReference type="Pfam" id="PF01593">
    <property type="entry name" value="Amino_oxidase"/>
    <property type="match status" value="1"/>
</dbReference>
<proteinExistence type="predicted"/>
<dbReference type="PANTHER" id="PTHR21197:SF0">
    <property type="entry name" value="UDP-GALACTOPYRANOSE MUTASE"/>
    <property type="match status" value="1"/>
</dbReference>
<evidence type="ECO:0000313" key="2">
    <source>
        <dbReference type="EMBL" id="MBD3365051.1"/>
    </source>
</evidence>
<evidence type="ECO:0000259" key="1">
    <source>
        <dbReference type="Pfam" id="PF01593"/>
    </source>
</evidence>
<comment type="caution">
    <text evidence="2">The sequence shown here is derived from an EMBL/GenBank/DDBJ whole genome shotgun (WGS) entry which is preliminary data.</text>
</comment>
<feature type="domain" description="Amine oxidase" evidence="1">
    <location>
        <begin position="25"/>
        <end position="387"/>
    </location>
</feature>
<dbReference type="GO" id="GO:0050660">
    <property type="term" value="F:flavin adenine dinucleotide binding"/>
    <property type="evidence" value="ECO:0007669"/>
    <property type="project" value="TreeGrafter"/>
</dbReference>
<evidence type="ECO:0000313" key="3">
    <source>
        <dbReference type="Proteomes" id="UP000630660"/>
    </source>
</evidence>
<name>A0A9D5QDH0_UNCW3</name>
<accession>A0A9D5QDH0</accession>